<proteinExistence type="predicted"/>
<keyword evidence="1" id="KW-0812">Transmembrane</keyword>
<keyword evidence="1" id="KW-0472">Membrane</keyword>
<protein>
    <submittedName>
        <fullName evidence="2">Uncharacterized protein</fullName>
    </submittedName>
</protein>
<feature type="transmembrane region" description="Helical" evidence="1">
    <location>
        <begin position="35"/>
        <end position="56"/>
    </location>
</feature>
<keyword evidence="1" id="KW-1133">Transmembrane helix</keyword>
<sequence length="92" mass="10085">MPSPLTLSLTLVDSLASYFHSLFSSLRVSPRSRSLSFLFFSILSLPAGHALLVIIYELLSRAASALDANNNRVRASIVEFYSSFLAMPTSTE</sequence>
<accession>A0A6A5XKG4</accession>
<keyword evidence="3" id="KW-1185">Reference proteome</keyword>
<dbReference type="RefSeq" id="XP_033381680.1">
    <property type="nucleotide sequence ID" value="XM_033522225.1"/>
</dbReference>
<organism evidence="2 3">
    <name type="scientific">Aaosphaeria arxii CBS 175.79</name>
    <dbReference type="NCBI Taxonomy" id="1450172"/>
    <lineage>
        <taxon>Eukaryota</taxon>
        <taxon>Fungi</taxon>
        <taxon>Dikarya</taxon>
        <taxon>Ascomycota</taxon>
        <taxon>Pezizomycotina</taxon>
        <taxon>Dothideomycetes</taxon>
        <taxon>Pleosporomycetidae</taxon>
        <taxon>Pleosporales</taxon>
        <taxon>Pleosporales incertae sedis</taxon>
        <taxon>Aaosphaeria</taxon>
    </lineage>
</organism>
<evidence type="ECO:0000313" key="3">
    <source>
        <dbReference type="Proteomes" id="UP000799778"/>
    </source>
</evidence>
<name>A0A6A5XKG4_9PLEO</name>
<dbReference type="GeneID" id="54279622"/>
<dbReference type="AlphaFoldDB" id="A0A6A5XKG4"/>
<evidence type="ECO:0000256" key="1">
    <source>
        <dbReference type="SAM" id="Phobius"/>
    </source>
</evidence>
<evidence type="ECO:0000313" key="2">
    <source>
        <dbReference type="EMBL" id="KAF2013341.1"/>
    </source>
</evidence>
<reference evidence="2" key="1">
    <citation type="journal article" date="2020" name="Stud. Mycol.">
        <title>101 Dothideomycetes genomes: a test case for predicting lifestyles and emergence of pathogens.</title>
        <authorList>
            <person name="Haridas S."/>
            <person name="Albert R."/>
            <person name="Binder M."/>
            <person name="Bloem J."/>
            <person name="Labutti K."/>
            <person name="Salamov A."/>
            <person name="Andreopoulos B."/>
            <person name="Baker S."/>
            <person name="Barry K."/>
            <person name="Bills G."/>
            <person name="Bluhm B."/>
            <person name="Cannon C."/>
            <person name="Castanera R."/>
            <person name="Culley D."/>
            <person name="Daum C."/>
            <person name="Ezra D."/>
            <person name="Gonzalez J."/>
            <person name="Henrissat B."/>
            <person name="Kuo A."/>
            <person name="Liang C."/>
            <person name="Lipzen A."/>
            <person name="Lutzoni F."/>
            <person name="Magnuson J."/>
            <person name="Mondo S."/>
            <person name="Nolan M."/>
            <person name="Ohm R."/>
            <person name="Pangilinan J."/>
            <person name="Park H.-J."/>
            <person name="Ramirez L."/>
            <person name="Alfaro M."/>
            <person name="Sun H."/>
            <person name="Tritt A."/>
            <person name="Yoshinaga Y."/>
            <person name="Zwiers L.-H."/>
            <person name="Turgeon B."/>
            <person name="Goodwin S."/>
            <person name="Spatafora J."/>
            <person name="Crous P."/>
            <person name="Grigoriev I."/>
        </authorList>
    </citation>
    <scope>NUCLEOTIDE SEQUENCE</scope>
    <source>
        <strain evidence="2">CBS 175.79</strain>
    </source>
</reference>
<dbReference type="EMBL" id="ML978071">
    <property type="protein sequence ID" value="KAF2013341.1"/>
    <property type="molecule type" value="Genomic_DNA"/>
</dbReference>
<dbReference type="Proteomes" id="UP000799778">
    <property type="component" value="Unassembled WGS sequence"/>
</dbReference>
<gene>
    <name evidence="2" type="ORF">BU24DRAFT_235073</name>
</gene>